<accession>A0A1M7G8Z0</accession>
<evidence type="ECO:0000256" key="5">
    <source>
        <dbReference type="ARBA" id="ARBA00023163"/>
    </source>
</evidence>
<comment type="similarity">
    <text evidence="1 6">Belongs to the sigma-70 factor family. ECF subfamily.</text>
</comment>
<protein>
    <recommendedName>
        <fullName evidence="6">RNA polymerase sigma factor</fullName>
    </recommendedName>
</protein>
<dbReference type="STRING" id="1120996.SAMN02746066_00904"/>
<evidence type="ECO:0000256" key="4">
    <source>
        <dbReference type="ARBA" id="ARBA00023125"/>
    </source>
</evidence>
<dbReference type="InterPro" id="IPR039425">
    <property type="entry name" value="RNA_pol_sigma-70-like"/>
</dbReference>
<feature type="domain" description="RNA polymerase sigma-70 region 2" evidence="7">
    <location>
        <begin position="14"/>
        <end position="80"/>
    </location>
</feature>
<dbReference type="EMBL" id="FRCP01000006">
    <property type="protein sequence ID" value="SHM12646.1"/>
    <property type="molecule type" value="Genomic_DNA"/>
</dbReference>
<dbReference type="PROSITE" id="PS01063">
    <property type="entry name" value="SIGMA70_ECF"/>
    <property type="match status" value="1"/>
</dbReference>
<dbReference type="InterPro" id="IPR013325">
    <property type="entry name" value="RNA_pol_sigma_r2"/>
</dbReference>
<gene>
    <name evidence="8" type="ORF">SAMN02746066_00904</name>
</gene>
<dbReference type="InterPro" id="IPR014284">
    <property type="entry name" value="RNA_pol_sigma-70_dom"/>
</dbReference>
<dbReference type="SUPFAM" id="SSF88946">
    <property type="entry name" value="Sigma2 domain of RNA polymerase sigma factors"/>
    <property type="match status" value="1"/>
</dbReference>
<dbReference type="GO" id="GO:0003677">
    <property type="term" value="F:DNA binding"/>
    <property type="evidence" value="ECO:0007669"/>
    <property type="project" value="UniProtKB-KW"/>
</dbReference>
<dbReference type="InterPro" id="IPR036388">
    <property type="entry name" value="WH-like_DNA-bd_sf"/>
</dbReference>
<reference evidence="8 9" key="1">
    <citation type="submission" date="2016-11" db="EMBL/GenBank/DDBJ databases">
        <authorList>
            <person name="Jaros S."/>
            <person name="Januszkiewicz K."/>
            <person name="Wedrychowicz H."/>
        </authorList>
    </citation>
    <scope>NUCLEOTIDE SEQUENCE [LARGE SCALE GENOMIC DNA]</scope>
    <source>
        <strain evidence="8 9">DSM 15930</strain>
    </source>
</reference>
<name>A0A1M7G8Z0_9FIRM</name>
<dbReference type="InterPro" id="IPR013324">
    <property type="entry name" value="RNA_pol_sigma_r3/r4-like"/>
</dbReference>
<dbReference type="Pfam" id="PF04542">
    <property type="entry name" value="Sigma70_r2"/>
    <property type="match status" value="1"/>
</dbReference>
<evidence type="ECO:0000259" key="7">
    <source>
        <dbReference type="Pfam" id="PF04542"/>
    </source>
</evidence>
<keyword evidence="5 6" id="KW-0804">Transcription</keyword>
<dbReference type="OrthoDB" id="9795666at2"/>
<dbReference type="InterPro" id="IPR007627">
    <property type="entry name" value="RNA_pol_sigma70_r2"/>
</dbReference>
<dbReference type="SUPFAM" id="SSF88659">
    <property type="entry name" value="Sigma3 and sigma4 domains of RNA polymerase sigma factors"/>
    <property type="match status" value="1"/>
</dbReference>
<evidence type="ECO:0000256" key="3">
    <source>
        <dbReference type="ARBA" id="ARBA00023082"/>
    </source>
</evidence>
<sequence>MDKIRAQEYIADWIETYQNLVFSICCKMTRDYFIAEDLTQETFLSAYRNANSFDGENVKAWLCRIATNKCIDYQRQAARRVTPEDDVELEHIESNSSLPEELIMEKEVIKELRNKCQQLKPPYDEIAILYFCQERKPEEIATMKQKNLKTIQTQIYRARAMLRKLYGKERL</sequence>
<dbReference type="RefSeq" id="WP_139241700.1">
    <property type="nucleotide sequence ID" value="NZ_FRCP01000006.1"/>
</dbReference>
<proteinExistence type="inferred from homology"/>
<keyword evidence="3 6" id="KW-0731">Sigma factor</keyword>
<dbReference type="AlphaFoldDB" id="A0A1M7G8Z0"/>
<dbReference type="PANTHER" id="PTHR43133:SF60">
    <property type="entry name" value="RNA POLYMERASE SIGMA FACTOR SIGV"/>
    <property type="match status" value="1"/>
</dbReference>
<organism evidence="8 9">
    <name type="scientific">Anaerosporobacter mobilis DSM 15930</name>
    <dbReference type="NCBI Taxonomy" id="1120996"/>
    <lineage>
        <taxon>Bacteria</taxon>
        <taxon>Bacillati</taxon>
        <taxon>Bacillota</taxon>
        <taxon>Clostridia</taxon>
        <taxon>Lachnospirales</taxon>
        <taxon>Lachnospiraceae</taxon>
        <taxon>Anaerosporobacter</taxon>
    </lineage>
</organism>
<dbReference type="Gene3D" id="1.10.1740.10">
    <property type="match status" value="1"/>
</dbReference>
<dbReference type="Proteomes" id="UP000184038">
    <property type="component" value="Unassembled WGS sequence"/>
</dbReference>
<evidence type="ECO:0000256" key="2">
    <source>
        <dbReference type="ARBA" id="ARBA00023015"/>
    </source>
</evidence>
<evidence type="ECO:0000313" key="8">
    <source>
        <dbReference type="EMBL" id="SHM12646.1"/>
    </source>
</evidence>
<keyword evidence="2 6" id="KW-0805">Transcription regulation</keyword>
<dbReference type="PANTHER" id="PTHR43133">
    <property type="entry name" value="RNA POLYMERASE ECF-TYPE SIGMA FACTO"/>
    <property type="match status" value="1"/>
</dbReference>
<keyword evidence="9" id="KW-1185">Reference proteome</keyword>
<keyword evidence="4 6" id="KW-0238">DNA-binding</keyword>
<dbReference type="NCBIfam" id="TIGR02937">
    <property type="entry name" value="sigma70-ECF"/>
    <property type="match status" value="1"/>
</dbReference>
<dbReference type="Gene3D" id="1.10.10.10">
    <property type="entry name" value="Winged helix-like DNA-binding domain superfamily/Winged helix DNA-binding domain"/>
    <property type="match status" value="1"/>
</dbReference>
<dbReference type="GO" id="GO:0016987">
    <property type="term" value="F:sigma factor activity"/>
    <property type="evidence" value="ECO:0007669"/>
    <property type="project" value="UniProtKB-KW"/>
</dbReference>
<evidence type="ECO:0000256" key="1">
    <source>
        <dbReference type="ARBA" id="ARBA00010641"/>
    </source>
</evidence>
<evidence type="ECO:0000313" key="9">
    <source>
        <dbReference type="Proteomes" id="UP000184038"/>
    </source>
</evidence>
<evidence type="ECO:0000256" key="6">
    <source>
        <dbReference type="RuleBase" id="RU000716"/>
    </source>
</evidence>
<dbReference type="GO" id="GO:0006352">
    <property type="term" value="P:DNA-templated transcription initiation"/>
    <property type="evidence" value="ECO:0007669"/>
    <property type="project" value="InterPro"/>
</dbReference>
<dbReference type="InterPro" id="IPR000838">
    <property type="entry name" value="RNA_pol_sigma70_ECF_CS"/>
</dbReference>